<comment type="caution">
    <text evidence="1">The sequence shown here is derived from an EMBL/GenBank/DDBJ whole genome shotgun (WGS) entry which is preliminary data.</text>
</comment>
<keyword evidence="2" id="KW-1185">Reference proteome</keyword>
<evidence type="ECO:0000313" key="1">
    <source>
        <dbReference type="EMBL" id="KAA3470907.1"/>
    </source>
</evidence>
<name>A0A5B6VPD0_9ROSI</name>
<protein>
    <submittedName>
        <fullName evidence="1">Vacuolar protein sorting-associated protein 35B-like</fullName>
    </submittedName>
</protein>
<proteinExistence type="predicted"/>
<dbReference type="Proteomes" id="UP000325315">
    <property type="component" value="Unassembled WGS sequence"/>
</dbReference>
<dbReference type="AlphaFoldDB" id="A0A5B6VPD0"/>
<evidence type="ECO:0000313" key="2">
    <source>
        <dbReference type="Proteomes" id="UP000325315"/>
    </source>
</evidence>
<reference evidence="2" key="1">
    <citation type="journal article" date="2019" name="Plant Biotechnol. J.">
        <title>Genome sequencing of the Australian wild diploid species Gossypium australe highlights disease resistance and delayed gland morphogenesis.</title>
        <authorList>
            <person name="Cai Y."/>
            <person name="Cai X."/>
            <person name="Wang Q."/>
            <person name="Wang P."/>
            <person name="Zhang Y."/>
            <person name="Cai C."/>
            <person name="Xu Y."/>
            <person name="Wang K."/>
            <person name="Zhou Z."/>
            <person name="Wang C."/>
            <person name="Geng S."/>
            <person name="Li B."/>
            <person name="Dong Q."/>
            <person name="Hou Y."/>
            <person name="Wang H."/>
            <person name="Ai P."/>
            <person name="Liu Z."/>
            <person name="Yi F."/>
            <person name="Sun M."/>
            <person name="An G."/>
            <person name="Cheng J."/>
            <person name="Zhang Y."/>
            <person name="Shi Q."/>
            <person name="Xie Y."/>
            <person name="Shi X."/>
            <person name="Chang Y."/>
            <person name="Huang F."/>
            <person name="Chen Y."/>
            <person name="Hong S."/>
            <person name="Mi L."/>
            <person name="Sun Q."/>
            <person name="Zhang L."/>
            <person name="Zhou B."/>
            <person name="Peng R."/>
            <person name="Zhang X."/>
            <person name="Liu F."/>
        </authorList>
    </citation>
    <scope>NUCLEOTIDE SEQUENCE [LARGE SCALE GENOMIC DNA]</scope>
    <source>
        <strain evidence="2">cv. PA1801</strain>
    </source>
</reference>
<gene>
    <name evidence="1" type="ORF">EPI10_016579</name>
</gene>
<sequence length="81" mass="9217">MLLSFDEFDVILSIDWLTLHDVVKRILLKCVGGEMINVDTIKLECPTNIISAMSARELIRKGCDTYLTYILDLRILGSELD</sequence>
<organism evidence="1 2">
    <name type="scientific">Gossypium australe</name>
    <dbReference type="NCBI Taxonomy" id="47621"/>
    <lineage>
        <taxon>Eukaryota</taxon>
        <taxon>Viridiplantae</taxon>
        <taxon>Streptophyta</taxon>
        <taxon>Embryophyta</taxon>
        <taxon>Tracheophyta</taxon>
        <taxon>Spermatophyta</taxon>
        <taxon>Magnoliopsida</taxon>
        <taxon>eudicotyledons</taxon>
        <taxon>Gunneridae</taxon>
        <taxon>Pentapetalae</taxon>
        <taxon>rosids</taxon>
        <taxon>malvids</taxon>
        <taxon>Malvales</taxon>
        <taxon>Malvaceae</taxon>
        <taxon>Malvoideae</taxon>
        <taxon>Gossypium</taxon>
    </lineage>
</organism>
<accession>A0A5B6VPD0</accession>
<dbReference type="EMBL" id="SMMG02000006">
    <property type="protein sequence ID" value="KAA3470907.1"/>
    <property type="molecule type" value="Genomic_DNA"/>
</dbReference>
<dbReference type="OrthoDB" id="1749844at2759"/>